<evidence type="ECO:0000256" key="2">
    <source>
        <dbReference type="SAM" id="SignalP"/>
    </source>
</evidence>
<proteinExistence type="predicted"/>
<evidence type="ECO:0000313" key="3">
    <source>
        <dbReference type="EMBL" id="GAA2011929.1"/>
    </source>
</evidence>
<dbReference type="EMBL" id="BAAANO010000024">
    <property type="protein sequence ID" value="GAA2011929.1"/>
    <property type="molecule type" value="Genomic_DNA"/>
</dbReference>
<name>A0ABN2TJW6_9MICO</name>
<gene>
    <name evidence="3" type="ORF">GCM10009755_24170</name>
</gene>
<keyword evidence="2" id="KW-0732">Signal</keyword>
<reference evidence="3 4" key="1">
    <citation type="journal article" date="2019" name="Int. J. Syst. Evol. Microbiol.">
        <title>The Global Catalogue of Microorganisms (GCM) 10K type strain sequencing project: providing services to taxonomists for standard genome sequencing and annotation.</title>
        <authorList>
            <consortium name="The Broad Institute Genomics Platform"/>
            <consortium name="The Broad Institute Genome Sequencing Center for Infectious Disease"/>
            <person name="Wu L."/>
            <person name="Ma J."/>
        </authorList>
    </citation>
    <scope>NUCLEOTIDE SEQUENCE [LARGE SCALE GENOMIC DNA]</scope>
    <source>
        <strain evidence="3 4">JCM 14546</strain>
    </source>
</reference>
<accession>A0ABN2TJW6</accession>
<evidence type="ECO:0000256" key="1">
    <source>
        <dbReference type="SAM" id="MobiDB-lite"/>
    </source>
</evidence>
<feature type="compositionally biased region" description="Basic and acidic residues" evidence="1">
    <location>
        <begin position="174"/>
        <end position="186"/>
    </location>
</feature>
<comment type="caution">
    <text evidence="3">The sequence shown here is derived from an EMBL/GenBank/DDBJ whole genome shotgun (WGS) entry which is preliminary data.</text>
</comment>
<sequence length="186" mass="19704">MKRLSRLALAATAVALAIPMSGCAALLSAQQTHEYQYNGGDGAWTTIDDVDVRGLLLIANNNDEAQFFYSVTNNSPEPAQVEISVGSADESFQVAAGETVVQNPENENSRSTEPLVVTDYDGIVGSQVDVDVTVNGTSEVVKTQVLNGALPYYEELEPESTVPEETPSAEATTEDAHAEESAEAGH</sequence>
<dbReference type="Proteomes" id="UP001500755">
    <property type="component" value="Unassembled WGS sequence"/>
</dbReference>
<feature type="region of interest" description="Disordered" evidence="1">
    <location>
        <begin position="154"/>
        <end position="186"/>
    </location>
</feature>
<evidence type="ECO:0000313" key="4">
    <source>
        <dbReference type="Proteomes" id="UP001500755"/>
    </source>
</evidence>
<organism evidence="3 4">
    <name type="scientific">Brevibacterium samyangense</name>
    <dbReference type="NCBI Taxonomy" id="366888"/>
    <lineage>
        <taxon>Bacteria</taxon>
        <taxon>Bacillati</taxon>
        <taxon>Actinomycetota</taxon>
        <taxon>Actinomycetes</taxon>
        <taxon>Micrococcales</taxon>
        <taxon>Brevibacteriaceae</taxon>
        <taxon>Brevibacterium</taxon>
    </lineage>
</organism>
<feature type="chain" id="PRO_5046532656" description="DNA modification methylase" evidence="2">
    <location>
        <begin position="25"/>
        <end position="186"/>
    </location>
</feature>
<protein>
    <recommendedName>
        <fullName evidence="5">DNA modification methylase</fullName>
    </recommendedName>
</protein>
<keyword evidence="4" id="KW-1185">Reference proteome</keyword>
<dbReference type="RefSeq" id="WP_344310044.1">
    <property type="nucleotide sequence ID" value="NZ_BAAANO010000024.1"/>
</dbReference>
<feature type="compositionally biased region" description="Low complexity" evidence="1">
    <location>
        <begin position="159"/>
        <end position="171"/>
    </location>
</feature>
<feature type="signal peptide" evidence="2">
    <location>
        <begin position="1"/>
        <end position="24"/>
    </location>
</feature>
<evidence type="ECO:0008006" key="5">
    <source>
        <dbReference type="Google" id="ProtNLM"/>
    </source>
</evidence>